<dbReference type="EMBL" id="CP001751">
    <property type="protein sequence ID" value="ADE38712.1"/>
    <property type="molecule type" value="Genomic_DNA"/>
</dbReference>
<sequence length="48" mass="5216">MATKSASNAKPRPDHVPEENVYEKMHWMVIVTYLCAAVAVAAMVINAG</sequence>
<accession>D5BQZ8</accession>
<keyword evidence="1" id="KW-1133">Transmembrane helix</keyword>
<dbReference type="Proteomes" id="UP000007460">
    <property type="component" value="Chromosome"/>
</dbReference>
<feature type="transmembrane region" description="Helical" evidence="1">
    <location>
        <begin position="25"/>
        <end position="45"/>
    </location>
</feature>
<dbReference type="KEGG" id="apb:SAR116_0469"/>
<reference evidence="2 3" key="1">
    <citation type="journal article" date="2010" name="J. Bacteriol.">
        <title>Complete genome sequence of "Candidatus Puniceispirillum marinum" IMCC1322, a representative of the SAR116 clade in the Alphaproteobacteria.</title>
        <authorList>
            <person name="Oh H.M."/>
            <person name="Kwon K.K."/>
            <person name="Kang I."/>
            <person name="Kang S.G."/>
            <person name="Lee J.H."/>
            <person name="Kim S.J."/>
            <person name="Cho J.C."/>
        </authorList>
    </citation>
    <scope>NUCLEOTIDE SEQUENCE [LARGE SCALE GENOMIC DNA]</scope>
    <source>
        <strain evidence="2 3">IMCC1322</strain>
    </source>
</reference>
<evidence type="ECO:0000313" key="2">
    <source>
        <dbReference type="EMBL" id="ADE38712.1"/>
    </source>
</evidence>
<keyword evidence="1" id="KW-0472">Membrane</keyword>
<proteinExistence type="predicted"/>
<dbReference type="STRING" id="488538.SAR116_0469"/>
<dbReference type="HOGENOM" id="CLU_3156984_0_0_5"/>
<dbReference type="AlphaFoldDB" id="D5BQZ8"/>
<keyword evidence="3" id="KW-1185">Reference proteome</keyword>
<keyword evidence="1" id="KW-0812">Transmembrane</keyword>
<organism evidence="2 3">
    <name type="scientific">Puniceispirillum marinum (strain IMCC1322)</name>
    <dbReference type="NCBI Taxonomy" id="488538"/>
    <lineage>
        <taxon>Bacteria</taxon>
        <taxon>Pseudomonadati</taxon>
        <taxon>Pseudomonadota</taxon>
        <taxon>Alphaproteobacteria</taxon>
        <taxon>Candidatus Puniceispirillales</taxon>
        <taxon>Candidatus Puniceispirillaceae</taxon>
        <taxon>Candidatus Puniceispirillum</taxon>
    </lineage>
</organism>
<evidence type="ECO:0000256" key="1">
    <source>
        <dbReference type="SAM" id="Phobius"/>
    </source>
</evidence>
<gene>
    <name evidence="2" type="ordered locus">SAR116_0469</name>
</gene>
<name>D5BQZ8_PUNMI</name>
<dbReference type="RefSeq" id="WP_013045341.1">
    <property type="nucleotide sequence ID" value="NC_014010.1"/>
</dbReference>
<evidence type="ECO:0000313" key="3">
    <source>
        <dbReference type="Proteomes" id="UP000007460"/>
    </source>
</evidence>
<protein>
    <submittedName>
        <fullName evidence="2">Uncharacterized protein</fullName>
    </submittedName>
</protein>